<gene>
    <name evidence="2" type="ORF">CISIN_1g036134mg</name>
</gene>
<dbReference type="EMBL" id="KK785261">
    <property type="protein sequence ID" value="KDO45343.1"/>
    <property type="molecule type" value="Genomic_DNA"/>
</dbReference>
<sequence length="238" mass="25878">MMCSETSPPRVSFSHDPGLADVVPRRDNTLLDMNSEFEFSIASTSELESCSADELFANGVILPVKFQETSKQVQKCAAPPTVSLPPLPRPPSNENSKKNLQITEVNKDLVEKPRQSKSLWGFKRSSSLNCEAKKSLICSLSLLSRSNSTGSAPNKKSSLKDFQNKQGSQKLQASSSSSSSTGHPYQLQHKKKIYGNGGVKISPVLNVPPPYISKGTANLFGLGSFWRSSGSKDKKSKK</sequence>
<feature type="compositionally biased region" description="Polar residues" evidence="1">
    <location>
        <begin position="164"/>
        <end position="173"/>
    </location>
</feature>
<dbReference type="AlphaFoldDB" id="A0A067DR84"/>
<name>A0A067DR84_CITSI</name>
<reference evidence="2 3" key="1">
    <citation type="submission" date="2014-04" db="EMBL/GenBank/DDBJ databases">
        <authorList>
            <consortium name="International Citrus Genome Consortium"/>
            <person name="Gmitter F."/>
            <person name="Chen C."/>
            <person name="Farmerie W."/>
            <person name="Harkins T."/>
            <person name="Desany B."/>
            <person name="Mohiuddin M."/>
            <person name="Kodira C."/>
            <person name="Borodovsky M."/>
            <person name="Lomsadze A."/>
            <person name="Burns P."/>
            <person name="Jenkins J."/>
            <person name="Prochnik S."/>
            <person name="Shu S."/>
            <person name="Chapman J."/>
            <person name="Pitluck S."/>
            <person name="Schmutz J."/>
            <person name="Rokhsar D."/>
        </authorList>
    </citation>
    <scope>NUCLEOTIDE SEQUENCE</scope>
</reference>
<dbReference type="OrthoDB" id="1106808at2759"/>
<dbReference type="PANTHER" id="PTHR36757">
    <property type="entry name" value="BNAANNG22500D PROTEIN"/>
    <property type="match status" value="1"/>
</dbReference>
<proteinExistence type="predicted"/>
<protein>
    <submittedName>
        <fullName evidence="2">Uncharacterized protein</fullName>
    </submittedName>
</protein>
<dbReference type="PaxDb" id="2711-XP_006485814.1"/>
<dbReference type="eggNOG" id="ENOG502RZ5W">
    <property type="taxonomic scope" value="Eukaryota"/>
</dbReference>
<feature type="compositionally biased region" description="Pro residues" evidence="1">
    <location>
        <begin position="82"/>
        <end position="91"/>
    </location>
</feature>
<dbReference type="PANTHER" id="PTHR36757:SF4">
    <property type="entry name" value="DUF4005 DOMAIN-CONTAINING PROTEIN"/>
    <property type="match status" value="1"/>
</dbReference>
<keyword evidence="3" id="KW-1185">Reference proteome</keyword>
<dbReference type="KEGG" id="cit:102610504"/>
<accession>A0A067DR84</accession>
<evidence type="ECO:0000313" key="2">
    <source>
        <dbReference type="EMBL" id="KDO45343.1"/>
    </source>
</evidence>
<dbReference type="Proteomes" id="UP000027120">
    <property type="component" value="Unassembled WGS sequence"/>
</dbReference>
<feature type="region of interest" description="Disordered" evidence="1">
    <location>
        <begin position="78"/>
        <end position="108"/>
    </location>
</feature>
<organism evidence="2 3">
    <name type="scientific">Citrus sinensis</name>
    <name type="common">Sweet orange</name>
    <name type="synonym">Citrus aurantium var. sinensis</name>
    <dbReference type="NCBI Taxonomy" id="2711"/>
    <lineage>
        <taxon>Eukaryota</taxon>
        <taxon>Viridiplantae</taxon>
        <taxon>Streptophyta</taxon>
        <taxon>Embryophyta</taxon>
        <taxon>Tracheophyta</taxon>
        <taxon>Spermatophyta</taxon>
        <taxon>Magnoliopsida</taxon>
        <taxon>eudicotyledons</taxon>
        <taxon>Gunneridae</taxon>
        <taxon>Pentapetalae</taxon>
        <taxon>rosids</taxon>
        <taxon>malvids</taxon>
        <taxon>Sapindales</taxon>
        <taxon>Rutaceae</taxon>
        <taxon>Aurantioideae</taxon>
        <taxon>Citrus</taxon>
    </lineage>
</organism>
<evidence type="ECO:0000256" key="1">
    <source>
        <dbReference type="SAM" id="MobiDB-lite"/>
    </source>
</evidence>
<feature type="region of interest" description="Disordered" evidence="1">
    <location>
        <begin position="146"/>
        <end position="186"/>
    </location>
</feature>
<evidence type="ECO:0000313" key="3">
    <source>
        <dbReference type="Proteomes" id="UP000027120"/>
    </source>
</evidence>